<accession>A0A5C5G686</accession>
<evidence type="ECO:0000256" key="1">
    <source>
        <dbReference type="SAM" id="SignalP"/>
    </source>
</evidence>
<sequence length="113" mass="12073">MWSSIQGLLALSCLSARVARLRRRWARLLGMHRLVSPEGSGRPGHHSDRSAQCSFTCCRLCLCPARCQPAPAHGASARRPALASRSCILAVVPGGRPSLLPAEQSRSCAATPM</sequence>
<evidence type="ECO:0000313" key="3">
    <source>
        <dbReference type="Proteomes" id="UP000311382"/>
    </source>
</evidence>
<feature type="chain" id="PRO_5022814630" description="Secreted protein" evidence="1">
    <location>
        <begin position="21"/>
        <end position="113"/>
    </location>
</feature>
<feature type="signal peptide" evidence="1">
    <location>
        <begin position="1"/>
        <end position="20"/>
    </location>
</feature>
<dbReference type="Proteomes" id="UP000311382">
    <property type="component" value="Unassembled WGS sequence"/>
</dbReference>
<dbReference type="AlphaFoldDB" id="A0A5C5G686"/>
<organism evidence="2 3">
    <name type="scientific">Rhodotorula diobovata</name>
    <dbReference type="NCBI Taxonomy" id="5288"/>
    <lineage>
        <taxon>Eukaryota</taxon>
        <taxon>Fungi</taxon>
        <taxon>Dikarya</taxon>
        <taxon>Basidiomycota</taxon>
        <taxon>Pucciniomycotina</taxon>
        <taxon>Microbotryomycetes</taxon>
        <taxon>Sporidiobolales</taxon>
        <taxon>Sporidiobolaceae</taxon>
        <taxon>Rhodotorula</taxon>
    </lineage>
</organism>
<comment type="caution">
    <text evidence="2">The sequence shown here is derived from an EMBL/GenBank/DDBJ whole genome shotgun (WGS) entry which is preliminary data.</text>
</comment>
<keyword evidence="3" id="KW-1185">Reference proteome</keyword>
<protein>
    <recommendedName>
        <fullName evidence="4">Secreted protein</fullName>
    </recommendedName>
</protein>
<reference evidence="2 3" key="1">
    <citation type="submission" date="2019-03" db="EMBL/GenBank/DDBJ databases">
        <title>Rhodosporidium diobovatum UCD-FST 08-225 genome sequencing, assembly, and annotation.</title>
        <authorList>
            <person name="Fakankun I.U."/>
            <person name="Fristensky B."/>
            <person name="Levin D.B."/>
        </authorList>
    </citation>
    <scope>NUCLEOTIDE SEQUENCE [LARGE SCALE GENOMIC DNA]</scope>
    <source>
        <strain evidence="2 3">UCD-FST 08-225</strain>
    </source>
</reference>
<keyword evidence="1" id="KW-0732">Signal</keyword>
<name>A0A5C5G686_9BASI</name>
<evidence type="ECO:0000313" key="2">
    <source>
        <dbReference type="EMBL" id="TNY24633.1"/>
    </source>
</evidence>
<gene>
    <name evidence="2" type="ORF">DMC30DRAFT_385867</name>
</gene>
<dbReference type="EMBL" id="SOZI01000001">
    <property type="protein sequence ID" value="TNY24633.1"/>
    <property type="molecule type" value="Genomic_DNA"/>
</dbReference>
<evidence type="ECO:0008006" key="4">
    <source>
        <dbReference type="Google" id="ProtNLM"/>
    </source>
</evidence>
<proteinExistence type="predicted"/>